<dbReference type="AlphaFoldDB" id="D7G3V6"/>
<keyword evidence="2" id="KW-1185">Reference proteome</keyword>
<protein>
    <submittedName>
        <fullName evidence="1">Uncharacterized protein</fullName>
    </submittedName>
</protein>
<reference evidence="1 2" key="1">
    <citation type="journal article" date="2010" name="Nature">
        <title>The Ectocarpus genome and the independent evolution of multicellularity in brown algae.</title>
        <authorList>
            <person name="Cock J.M."/>
            <person name="Sterck L."/>
            <person name="Rouze P."/>
            <person name="Scornet D."/>
            <person name="Allen A.E."/>
            <person name="Amoutzias G."/>
            <person name="Anthouard V."/>
            <person name="Artiguenave F."/>
            <person name="Aury J.M."/>
            <person name="Badger J.H."/>
            <person name="Beszteri B."/>
            <person name="Billiau K."/>
            <person name="Bonnet E."/>
            <person name="Bothwell J.H."/>
            <person name="Bowler C."/>
            <person name="Boyen C."/>
            <person name="Brownlee C."/>
            <person name="Carrano C.J."/>
            <person name="Charrier B."/>
            <person name="Cho G.Y."/>
            <person name="Coelho S.M."/>
            <person name="Collen J."/>
            <person name="Corre E."/>
            <person name="Da Silva C."/>
            <person name="Delage L."/>
            <person name="Delaroque N."/>
            <person name="Dittami S.M."/>
            <person name="Doulbeau S."/>
            <person name="Elias M."/>
            <person name="Farnham G."/>
            <person name="Gachon C.M."/>
            <person name="Gschloessl B."/>
            <person name="Heesch S."/>
            <person name="Jabbari K."/>
            <person name="Jubin C."/>
            <person name="Kawai H."/>
            <person name="Kimura K."/>
            <person name="Kloareg B."/>
            <person name="Kupper F.C."/>
            <person name="Lang D."/>
            <person name="Le Bail A."/>
            <person name="Leblanc C."/>
            <person name="Lerouge P."/>
            <person name="Lohr M."/>
            <person name="Lopez P.J."/>
            <person name="Martens C."/>
            <person name="Maumus F."/>
            <person name="Michel G."/>
            <person name="Miranda-Saavedra D."/>
            <person name="Morales J."/>
            <person name="Moreau H."/>
            <person name="Motomura T."/>
            <person name="Nagasato C."/>
            <person name="Napoli C.A."/>
            <person name="Nelson D.R."/>
            <person name="Nyvall-Collen P."/>
            <person name="Peters A.F."/>
            <person name="Pommier C."/>
            <person name="Potin P."/>
            <person name="Poulain J."/>
            <person name="Quesneville H."/>
            <person name="Read B."/>
            <person name="Rensing S.A."/>
            <person name="Ritter A."/>
            <person name="Rousvoal S."/>
            <person name="Samanta M."/>
            <person name="Samson G."/>
            <person name="Schroeder D.C."/>
            <person name="Segurens B."/>
            <person name="Strittmatter M."/>
            <person name="Tonon T."/>
            <person name="Tregear J.W."/>
            <person name="Valentin K."/>
            <person name="von Dassow P."/>
            <person name="Yamagishi T."/>
            <person name="Van de Peer Y."/>
            <person name="Wincker P."/>
        </authorList>
    </citation>
    <scope>NUCLEOTIDE SEQUENCE [LARGE SCALE GENOMIC DNA]</scope>
    <source>
        <strain evidence="2">Ec32 / CCAP1310/4</strain>
    </source>
</reference>
<evidence type="ECO:0000313" key="2">
    <source>
        <dbReference type="Proteomes" id="UP000002630"/>
    </source>
</evidence>
<organism evidence="1 2">
    <name type="scientific">Ectocarpus siliculosus</name>
    <name type="common">Brown alga</name>
    <name type="synonym">Conferva siliculosa</name>
    <dbReference type="NCBI Taxonomy" id="2880"/>
    <lineage>
        <taxon>Eukaryota</taxon>
        <taxon>Sar</taxon>
        <taxon>Stramenopiles</taxon>
        <taxon>Ochrophyta</taxon>
        <taxon>PX clade</taxon>
        <taxon>Phaeophyceae</taxon>
        <taxon>Ectocarpales</taxon>
        <taxon>Ectocarpaceae</taxon>
        <taxon>Ectocarpus</taxon>
    </lineage>
</organism>
<dbReference type="InParanoid" id="D7G3V6"/>
<evidence type="ECO:0000313" key="1">
    <source>
        <dbReference type="EMBL" id="CBJ33633.1"/>
    </source>
</evidence>
<accession>D7G3V6</accession>
<sequence length="82" mass="8248">MGWGRRTVDAEGWSEPVAARGVSVEGVDGNGNGNGDEDACALIAVNVTLPLTPTIPALMAEEGSAGGAFGEHWAVGAGWSSH</sequence>
<gene>
    <name evidence="1" type="ORF">Esi_0533_0004</name>
</gene>
<dbReference type="EMBL" id="FN649760">
    <property type="protein sequence ID" value="CBJ33633.1"/>
    <property type="molecule type" value="Genomic_DNA"/>
</dbReference>
<name>D7G3V6_ECTSI</name>
<dbReference type="Proteomes" id="UP000002630">
    <property type="component" value="Unassembled WGS sequence"/>
</dbReference>
<proteinExistence type="predicted"/>